<keyword evidence="2" id="KW-1185">Reference proteome</keyword>
<dbReference type="Proteomes" id="UP000327143">
    <property type="component" value="Chromosome"/>
</dbReference>
<proteinExistence type="predicted"/>
<reference evidence="1 2" key="1">
    <citation type="submission" date="2017-09" db="EMBL/GenBank/DDBJ databases">
        <authorList>
            <person name="Lee N."/>
            <person name="Cho B.-K."/>
        </authorList>
    </citation>
    <scope>NUCLEOTIDE SEQUENCE [LARGE SCALE GENOMIC DNA]</scope>
    <source>
        <strain evidence="1 2">ATCC 39115</strain>
    </source>
</reference>
<name>A0ABX6AFB4_STRVD</name>
<accession>A0ABX6AFB4</accession>
<dbReference type="EMBL" id="CP023700">
    <property type="protein sequence ID" value="QEU86002.1"/>
    <property type="molecule type" value="Genomic_DNA"/>
</dbReference>
<dbReference type="InterPro" id="IPR046681">
    <property type="entry name" value="DUF6551"/>
</dbReference>
<dbReference type="RefSeq" id="WP_016826064.1">
    <property type="nucleotide sequence ID" value="NZ_CP023700.1"/>
</dbReference>
<evidence type="ECO:0008006" key="3">
    <source>
        <dbReference type="Google" id="ProtNLM"/>
    </source>
</evidence>
<protein>
    <recommendedName>
        <fullName evidence="3">ParB/Sulfiredoxin domain-containing protein</fullName>
    </recommendedName>
</protein>
<sequence length="275" mass="30672">MSMVRKYYEAIAVGQMKVDPKMDSQRQFLSKWANKLQKIWDREVLLPAIVSRRPDGDYVLDGQHSNEVARRMEGPEFLRDCMVYEGLTRQQEAKLFLAANRDRRAVKPFENFKVAVTAGELEAVKIDADVRSCGLHVSGGTSKEGIAAIQALKVIHGMRDPQEGLLPKTLTTVLNAWGHDPTSWDGMMLRAVAIIIDKNWDTIDLDALALTLKQEPVGKWKDTAMNDTITGGGSQSRSIPLANNIAYEYSGLFGERYGHIFGVPKRKKKVKVAAA</sequence>
<evidence type="ECO:0000313" key="1">
    <source>
        <dbReference type="EMBL" id="QEU86002.1"/>
    </source>
</evidence>
<organism evidence="1 2">
    <name type="scientific">Streptomyces viridosporus T7A</name>
    <dbReference type="NCBI Taxonomy" id="665577"/>
    <lineage>
        <taxon>Bacteria</taxon>
        <taxon>Bacillati</taxon>
        <taxon>Actinomycetota</taxon>
        <taxon>Actinomycetes</taxon>
        <taxon>Kitasatosporales</taxon>
        <taxon>Streptomycetaceae</taxon>
        <taxon>Streptomyces</taxon>
    </lineage>
</organism>
<dbReference type="Pfam" id="PF20188">
    <property type="entry name" value="DUF6551"/>
    <property type="match status" value="1"/>
</dbReference>
<gene>
    <name evidence="1" type="ORF">CP969_15750</name>
</gene>
<evidence type="ECO:0000313" key="2">
    <source>
        <dbReference type="Proteomes" id="UP000327143"/>
    </source>
</evidence>